<comment type="caution">
    <text evidence="9">The sequence shown here is derived from an EMBL/GenBank/DDBJ whole genome shotgun (WGS) entry which is preliminary data.</text>
</comment>
<evidence type="ECO:0000313" key="9">
    <source>
        <dbReference type="EMBL" id="MPM38589.1"/>
    </source>
</evidence>
<dbReference type="PROSITE" id="PS50928">
    <property type="entry name" value="ABC_TM1"/>
    <property type="match status" value="1"/>
</dbReference>
<evidence type="ECO:0000256" key="3">
    <source>
        <dbReference type="ARBA" id="ARBA00022475"/>
    </source>
</evidence>
<dbReference type="CDD" id="cd06261">
    <property type="entry name" value="TM_PBP2"/>
    <property type="match status" value="1"/>
</dbReference>
<protein>
    <submittedName>
        <fullName evidence="9">L-arabinose transport system permease protein AraQ</fullName>
    </submittedName>
</protein>
<evidence type="ECO:0000256" key="4">
    <source>
        <dbReference type="ARBA" id="ARBA00022692"/>
    </source>
</evidence>
<evidence type="ECO:0000256" key="1">
    <source>
        <dbReference type="ARBA" id="ARBA00004651"/>
    </source>
</evidence>
<feature type="transmembrane region" description="Helical" evidence="7">
    <location>
        <begin position="17"/>
        <end position="38"/>
    </location>
</feature>
<evidence type="ECO:0000256" key="7">
    <source>
        <dbReference type="SAM" id="Phobius"/>
    </source>
</evidence>
<accession>A0A644ZCW2</accession>
<organism evidence="9">
    <name type="scientific">bioreactor metagenome</name>
    <dbReference type="NCBI Taxonomy" id="1076179"/>
    <lineage>
        <taxon>unclassified sequences</taxon>
        <taxon>metagenomes</taxon>
        <taxon>ecological metagenomes</taxon>
    </lineage>
</organism>
<dbReference type="InterPro" id="IPR035906">
    <property type="entry name" value="MetI-like_sf"/>
</dbReference>
<feature type="transmembrane region" description="Helical" evidence="7">
    <location>
        <begin position="84"/>
        <end position="103"/>
    </location>
</feature>
<dbReference type="GO" id="GO:0055085">
    <property type="term" value="P:transmembrane transport"/>
    <property type="evidence" value="ECO:0007669"/>
    <property type="project" value="InterPro"/>
</dbReference>
<dbReference type="PANTHER" id="PTHR43744">
    <property type="entry name" value="ABC TRANSPORTER PERMEASE PROTEIN MG189-RELATED-RELATED"/>
    <property type="match status" value="1"/>
</dbReference>
<feature type="domain" description="ABC transmembrane type-1" evidence="8">
    <location>
        <begin position="80"/>
        <end position="269"/>
    </location>
</feature>
<evidence type="ECO:0000256" key="6">
    <source>
        <dbReference type="ARBA" id="ARBA00023136"/>
    </source>
</evidence>
<feature type="transmembrane region" description="Helical" evidence="7">
    <location>
        <begin position="148"/>
        <end position="169"/>
    </location>
</feature>
<dbReference type="PANTHER" id="PTHR43744:SF12">
    <property type="entry name" value="ABC TRANSPORTER PERMEASE PROTEIN MG189-RELATED"/>
    <property type="match status" value="1"/>
</dbReference>
<dbReference type="GO" id="GO:0005886">
    <property type="term" value="C:plasma membrane"/>
    <property type="evidence" value="ECO:0007669"/>
    <property type="project" value="UniProtKB-SubCell"/>
</dbReference>
<keyword evidence="6 7" id="KW-0472">Membrane</keyword>
<dbReference type="EMBL" id="VSSQ01008335">
    <property type="protein sequence ID" value="MPM38589.1"/>
    <property type="molecule type" value="Genomic_DNA"/>
</dbReference>
<dbReference type="InterPro" id="IPR000515">
    <property type="entry name" value="MetI-like"/>
</dbReference>
<feature type="transmembrane region" description="Helical" evidence="7">
    <location>
        <begin position="190"/>
        <end position="215"/>
    </location>
</feature>
<keyword evidence="5 7" id="KW-1133">Transmembrane helix</keyword>
<evidence type="ECO:0000256" key="2">
    <source>
        <dbReference type="ARBA" id="ARBA00022448"/>
    </source>
</evidence>
<keyword evidence="2" id="KW-0813">Transport</keyword>
<name>A0A644ZCW2_9ZZZZ</name>
<dbReference type="AlphaFoldDB" id="A0A644ZCW2"/>
<gene>
    <name evidence="9" type="primary">araQ_59</name>
    <name evidence="9" type="ORF">SDC9_85218</name>
</gene>
<dbReference type="Pfam" id="PF00528">
    <property type="entry name" value="BPD_transp_1"/>
    <property type="match status" value="1"/>
</dbReference>
<keyword evidence="4 7" id="KW-0812">Transmembrane</keyword>
<sequence>MQQQLTRRPKRHPMKTVFTLIAILVTLISVFPLLWMFLSSFKEGKEVLRANPLRFFPTAWIQENFTKLAEDKTYPFWQSMRSTGFVAVTASLLSITINSMAAYAYARIDFTFKRLLWRLTILSMYIPGLTILVTSFVVVNNLGMLDSYWVLIMPGLAGAYAIFFFRQFFLNMPMAVEEAALIDGASRARIFISIFIPNAKSPYVIMGTGAFLGYWNSFLWPAMTVTNQNYVQVMQVIRSYNNVYANNYGVVLAGSLLAALPPVILFLIFQRYIVKGLMISGIK</sequence>
<proteinExistence type="predicted"/>
<comment type="subcellular location">
    <subcellularLocation>
        <location evidence="1">Cell membrane</location>
        <topology evidence="1">Multi-pass membrane protein</topology>
    </subcellularLocation>
</comment>
<feature type="transmembrane region" description="Helical" evidence="7">
    <location>
        <begin position="115"/>
        <end position="136"/>
    </location>
</feature>
<feature type="transmembrane region" description="Helical" evidence="7">
    <location>
        <begin position="248"/>
        <end position="269"/>
    </location>
</feature>
<keyword evidence="3" id="KW-1003">Cell membrane</keyword>
<dbReference type="Gene3D" id="1.10.3720.10">
    <property type="entry name" value="MetI-like"/>
    <property type="match status" value="1"/>
</dbReference>
<reference evidence="9" key="1">
    <citation type="submission" date="2019-08" db="EMBL/GenBank/DDBJ databases">
        <authorList>
            <person name="Kucharzyk K."/>
            <person name="Murdoch R.W."/>
            <person name="Higgins S."/>
            <person name="Loffler F."/>
        </authorList>
    </citation>
    <scope>NUCLEOTIDE SEQUENCE</scope>
</reference>
<evidence type="ECO:0000256" key="5">
    <source>
        <dbReference type="ARBA" id="ARBA00022989"/>
    </source>
</evidence>
<dbReference type="SUPFAM" id="SSF161098">
    <property type="entry name" value="MetI-like"/>
    <property type="match status" value="1"/>
</dbReference>
<evidence type="ECO:0000259" key="8">
    <source>
        <dbReference type="PROSITE" id="PS50928"/>
    </source>
</evidence>